<organism evidence="1">
    <name type="scientific">marine sediment metagenome</name>
    <dbReference type="NCBI Taxonomy" id="412755"/>
    <lineage>
        <taxon>unclassified sequences</taxon>
        <taxon>metagenomes</taxon>
        <taxon>ecological metagenomes</taxon>
    </lineage>
</organism>
<accession>X1TAR8</accession>
<evidence type="ECO:0000313" key="1">
    <source>
        <dbReference type="EMBL" id="GAJ02379.1"/>
    </source>
</evidence>
<sequence length="59" mass="6749">MRSKKAKTKSVGISPETFDRLTKLKAPKQVYDGFITQLLDLWEEKHGEKQPGPVLKDVH</sequence>
<gene>
    <name evidence="1" type="ORF">S12H4_28294</name>
</gene>
<name>X1TAR8_9ZZZZ</name>
<dbReference type="EMBL" id="BARW01016220">
    <property type="protein sequence ID" value="GAJ02379.1"/>
    <property type="molecule type" value="Genomic_DNA"/>
</dbReference>
<comment type="caution">
    <text evidence="1">The sequence shown here is derived from an EMBL/GenBank/DDBJ whole genome shotgun (WGS) entry which is preliminary data.</text>
</comment>
<protein>
    <submittedName>
        <fullName evidence="1">Uncharacterized protein</fullName>
    </submittedName>
</protein>
<proteinExistence type="predicted"/>
<dbReference type="AlphaFoldDB" id="X1TAR8"/>
<reference evidence="1" key="1">
    <citation type="journal article" date="2014" name="Front. Microbiol.">
        <title>High frequency of phylogenetically diverse reductive dehalogenase-homologous genes in deep subseafloor sedimentary metagenomes.</title>
        <authorList>
            <person name="Kawai M."/>
            <person name="Futagami T."/>
            <person name="Toyoda A."/>
            <person name="Takaki Y."/>
            <person name="Nishi S."/>
            <person name="Hori S."/>
            <person name="Arai W."/>
            <person name="Tsubouchi T."/>
            <person name="Morono Y."/>
            <person name="Uchiyama I."/>
            <person name="Ito T."/>
            <person name="Fujiyama A."/>
            <person name="Inagaki F."/>
            <person name="Takami H."/>
        </authorList>
    </citation>
    <scope>NUCLEOTIDE SEQUENCE</scope>
    <source>
        <strain evidence="1">Expedition CK06-06</strain>
    </source>
</reference>